<accession>T1J8Z0</accession>
<reference evidence="2" key="1">
    <citation type="submission" date="2011-05" db="EMBL/GenBank/DDBJ databases">
        <authorList>
            <person name="Richards S.R."/>
            <person name="Qu J."/>
            <person name="Jiang H."/>
            <person name="Jhangiani S.N."/>
            <person name="Agravi P."/>
            <person name="Goodspeed R."/>
            <person name="Gross S."/>
            <person name="Mandapat C."/>
            <person name="Jackson L."/>
            <person name="Mathew T."/>
            <person name="Pu L."/>
            <person name="Thornton R."/>
            <person name="Saada N."/>
            <person name="Wilczek-Boney K.B."/>
            <person name="Lee S."/>
            <person name="Kovar C."/>
            <person name="Wu Y."/>
            <person name="Scherer S.E."/>
            <person name="Worley K.C."/>
            <person name="Muzny D.M."/>
            <person name="Gibbs R."/>
        </authorList>
    </citation>
    <scope>NUCLEOTIDE SEQUENCE</scope>
    <source>
        <strain evidence="2">Brora</strain>
    </source>
</reference>
<dbReference type="HOGENOM" id="CLU_1290433_0_0_1"/>
<dbReference type="AlphaFoldDB" id="T1J8Z0"/>
<dbReference type="EMBL" id="JH431968">
    <property type="status" value="NOT_ANNOTATED_CDS"/>
    <property type="molecule type" value="Genomic_DNA"/>
</dbReference>
<protein>
    <submittedName>
        <fullName evidence="1">Uncharacterized protein</fullName>
    </submittedName>
</protein>
<reference evidence="1" key="2">
    <citation type="submission" date="2015-02" db="UniProtKB">
        <authorList>
            <consortium name="EnsemblMetazoa"/>
        </authorList>
    </citation>
    <scope>IDENTIFICATION</scope>
</reference>
<proteinExistence type="predicted"/>
<sequence>MYDRLFMGRKELRCSGACSAFPRTGSTSVRLLDISRAFFWCRDTIYAVCMQCGRTVQLFVELNDNKCWSCDGVIEFDVIRSRLTVLKIKMDDFNIISLLILNNTYRVDRVSQSVSVIYPKGIGFSCNSRKTRGIYKNFRHFYSICKSVELQIHIVAGKKVGELNEDEMDSVYEENLIVAVEKLKKVKHAIRYQIDRYGYEYGYGYAIYSLIMHH</sequence>
<organism evidence="1 2">
    <name type="scientific">Strigamia maritima</name>
    <name type="common">European centipede</name>
    <name type="synonym">Geophilus maritimus</name>
    <dbReference type="NCBI Taxonomy" id="126957"/>
    <lineage>
        <taxon>Eukaryota</taxon>
        <taxon>Metazoa</taxon>
        <taxon>Ecdysozoa</taxon>
        <taxon>Arthropoda</taxon>
        <taxon>Myriapoda</taxon>
        <taxon>Chilopoda</taxon>
        <taxon>Pleurostigmophora</taxon>
        <taxon>Geophilomorpha</taxon>
        <taxon>Linotaeniidae</taxon>
        <taxon>Strigamia</taxon>
    </lineage>
</organism>
<keyword evidence="2" id="KW-1185">Reference proteome</keyword>
<dbReference type="EnsemblMetazoa" id="SMAR010180-RA">
    <property type="protein sequence ID" value="SMAR010180-PA"/>
    <property type="gene ID" value="SMAR010180"/>
</dbReference>
<dbReference type="Proteomes" id="UP000014500">
    <property type="component" value="Unassembled WGS sequence"/>
</dbReference>
<name>T1J8Z0_STRMM</name>
<evidence type="ECO:0000313" key="1">
    <source>
        <dbReference type="EnsemblMetazoa" id="SMAR010180-PA"/>
    </source>
</evidence>
<evidence type="ECO:0000313" key="2">
    <source>
        <dbReference type="Proteomes" id="UP000014500"/>
    </source>
</evidence>